<organism evidence="2 3">
    <name type="scientific">Rhynocoris fuscipes</name>
    <dbReference type="NCBI Taxonomy" id="488301"/>
    <lineage>
        <taxon>Eukaryota</taxon>
        <taxon>Metazoa</taxon>
        <taxon>Ecdysozoa</taxon>
        <taxon>Arthropoda</taxon>
        <taxon>Hexapoda</taxon>
        <taxon>Insecta</taxon>
        <taxon>Pterygota</taxon>
        <taxon>Neoptera</taxon>
        <taxon>Paraneoptera</taxon>
        <taxon>Hemiptera</taxon>
        <taxon>Heteroptera</taxon>
        <taxon>Panheteroptera</taxon>
        <taxon>Cimicomorpha</taxon>
        <taxon>Reduviidae</taxon>
        <taxon>Harpactorinae</taxon>
        <taxon>Harpactorini</taxon>
        <taxon>Rhynocoris</taxon>
    </lineage>
</organism>
<evidence type="ECO:0000313" key="2">
    <source>
        <dbReference type="EMBL" id="KAK9508537.1"/>
    </source>
</evidence>
<proteinExistence type="predicted"/>
<accession>A0AAW1DDF8</accession>
<keyword evidence="1" id="KW-0732">Signal</keyword>
<comment type="caution">
    <text evidence="2">The sequence shown here is derived from an EMBL/GenBank/DDBJ whole genome shotgun (WGS) entry which is preliminary data.</text>
</comment>
<dbReference type="AlphaFoldDB" id="A0AAW1DDF8"/>
<dbReference type="EMBL" id="JAPXFL010000003">
    <property type="protein sequence ID" value="KAK9508537.1"/>
    <property type="molecule type" value="Genomic_DNA"/>
</dbReference>
<sequence>MLFYLFNRIILIIVLSLIFSECKGQDMHYKAYDSYRRRNHNINDDEVRRIVNEEIQLVENSDVNKLHALRFTNYPGYLTTQRFRRNVGSSNVNNNNNADNLIKLLNEIKAIEVKENNLKQLWNGRNLFKKRRQEGLFLNTTAEKIYAANKARNTIYRAINYPQGNNNTKANHRFRIRRMLNDLNDDLNTINTKQFDDFEVSSLKTEELNDITSNDYSDEYNKTSINDNNTNKTNLLEFLTHADEDITEELTSNESLSSIAQTTPGIVKNYETFKNESKNIEITTETTKNLKSTKNFEVLKNVTSNKFHQNQLNNYKNKTNLPESATTEKIDEITSKTTSKVLSTKLPKTTSTINIFKHLEERKDDETSTQLTTATKETLGSRIIINRVIQRNEVEMRPIMQMMTTLTFDGPHEDPVLIQVPPRRIICPPHQRLARGRCRTRW</sequence>
<feature type="signal peptide" evidence="1">
    <location>
        <begin position="1"/>
        <end position="24"/>
    </location>
</feature>
<evidence type="ECO:0000256" key="1">
    <source>
        <dbReference type="SAM" id="SignalP"/>
    </source>
</evidence>
<keyword evidence="3" id="KW-1185">Reference proteome</keyword>
<gene>
    <name evidence="2" type="ORF">O3M35_006075</name>
</gene>
<evidence type="ECO:0000313" key="3">
    <source>
        <dbReference type="Proteomes" id="UP001461498"/>
    </source>
</evidence>
<dbReference type="Proteomes" id="UP001461498">
    <property type="component" value="Unassembled WGS sequence"/>
</dbReference>
<feature type="chain" id="PRO_5043990727" evidence="1">
    <location>
        <begin position="25"/>
        <end position="442"/>
    </location>
</feature>
<reference evidence="2 3" key="1">
    <citation type="submission" date="2022-12" db="EMBL/GenBank/DDBJ databases">
        <title>Chromosome-level genome assembly of true bugs.</title>
        <authorList>
            <person name="Ma L."/>
            <person name="Li H."/>
        </authorList>
    </citation>
    <scope>NUCLEOTIDE SEQUENCE [LARGE SCALE GENOMIC DNA]</scope>
    <source>
        <strain evidence="2">Lab_2022b</strain>
    </source>
</reference>
<protein>
    <submittedName>
        <fullName evidence="2">Uncharacterized protein</fullName>
    </submittedName>
</protein>
<name>A0AAW1DDF8_9HEMI</name>